<keyword evidence="10" id="KW-0464">Manganese</keyword>
<feature type="binding site" evidence="11">
    <location>
        <position position="23"/>
    </location>
    <ligand>
        <name>a divalent metal cation</name>
        <dbReference type="ChEBI" id="CHEBI:60240"/>
    </ligand>
</feature>
<dbReference type="EMBL" id="MHLI01000006">
    <property type="protein sequence ID" value="OGZ05897.1"/>
    <property type="molecule type" value="Genomic_DNA"/>
</dbReference>
<name>A0A1G2CX87_9BACT</name>
<dbReference type="GO" id="GO:0003723">
    <property type="term" value="F:RNA binding"/>
    <property type="evidence" value="ECO:0007669"/>
    <property type="project" value="UniProtKB-UniRule"/>
</dbReference>
<feature type="binding site" evidence="11">
    <location>
        <position position="121"/>
    </location>
    <ligand>
        <name>a divalent metal cation</name>
        <dbReference type="ChEBI" id="CHEBI:60240"/>
    </ligand>
</feature>
<evidence type="ECO:0000256" key="8">
    <source>
        <dbReference type="ARBA" id="ARBA00022759"/>
    </source>
</evidence>
<dbReference type="Gene3D" id="3.30.420.10">
    <property type="entry name" value="Ribonuclease H-like superfamily/Ribonuclease H"/>
    <property type="match status" value="1"/>
</dbReference>
<comment type="similarity">
    <text evidence="4">Belongs to the RNase HII family. RnhC subfamily.</text>
</comment>
<evidence type="ECO:0000256" key="7">
    <source>
        <dbReference type="ARBA" id="ARBA00022723"/>
    </source>
</evidence>
<evidence type="ECO:0000259" key="13">
    <source>
        <dbReference type="PROSITE" id="PS51975"/>
    </source>
</evidence>
<dbReference type="PANTHER" id="PTHR10954:SF23">
    <property type="entry name" value="RIBONUCLEASE"/>
    <property type="match status" value="1"/>
</dbReference>
<evidence type="ECO:0000256" key="10">
    <source>
        <dbReference type="ARBA" id="ARBA00023211"/>
    </source>
</evidence>
<dbReference type="Pfam" id="PF01351">
    <property type="entry name" value="RNase_HII"/>
    <property type="match status" value="1"/>
</dbReference>
<feature type="binding site" evidence="11">
    <location>
        <position position="24"/>
    </location>
    <ligand>
        <name>a divalent metal cation</name>
        <dbReference type="ChEBI" id="CHEBI:60240"/>
    </ligand>
</feature>
<proteinExistence type="inferred from homology"/>
<reference evidence="14 15" key="1">
    <citation type="journal article" date="2016" name="Nat. Commun.">
        <title>Thousands of microbial genomes shed light on interconnected biogeochemical processes in an aquifer system.</title>
        <authorList>
            <person name="Anantharaman K."/>
            <person name="Brown C.T."/>
            <person name="Hug L.A."/>
            <person name="Sharon I."/>
            <person name="Castelle C.J."/>
            <person name="Probst A.J."/>
            <person name="Thomas B.C."/>
            <person name="Singh A."/>
            <person name="Wilkins M.J."/>
            <person name="Karaoz U."/>
            <person name="Brodie E.L."/>
            <person name="Williams K.H."/>
            <person name="Hubbard S.S."/>
            <person name="Banfield J.F."/>
        </authorList>
    </citation>
    <scope>NUCLEOTIDE SEQUENCE [LARGE SCALE GENOMIC DNA]</scope>
</reference>
<evidence type="ECO:0000256" key="3">
    <source>
        <dbReference type="ARBA" id="ARBA00004496"/>
    </source>
</evidence>
<dbReference type="PROSITE" id="PS51975">
    <property type="entry name" value="RNASE_H_2"/>
    <property type="match status" value="1"/>
</dbReference>
<evidence type="ECO:0000313" key="14">
    <source>
        <dbReference type="EMBL" id="OGZ05897.1"/>
    </source>
</evidence>
<keyword evidence="7 11" id="KW-0479">Metal-binding</keyword>
<comment type="catalytic activity">
    <reaction evidence="1 11 12">
        <text>Endonucleolytic cleavage to 5'-phosphomonoester.</text>
        <dbReference type="EC" id="3.1.26.4"/>
    </reaction>
</comment>
<evidence type="ECO:0000256" key="2">
    <source>
        <dbReference type="ARBA" id="ARBA00004065"/>
    </source>
</evidence>
<dbReference type="PANTHER" id="PTHR10954">
    <property type="entry name" value="RIBONUCLEASE H2 SUBUNIT A"/>
    <property type="match status" value="1"/>
</dbReference>
<evidence type="ECO:0000256" key="4">
    <source>
        <dbReference type="ARBA" id="ARBA00008378"/>
    </source>
</evidence>
<dbReference type="SUPFAM" id="SSF53098">
    <property type="entry name" value="Ribonuclease H-like"/>
    <property type="match status" value="1"/>
</dbReference>
<evidence type="ECO:0000313" key="15">
    <source>
        <dbReference type="Proteomes" id="UP000177122"/>
    </source>
</evidence>
<accession>A0A1G2CX87</accession>
<comment type="function">
    <text evidence="2 12">Endonuclease that specifically degrades the RNA of RNA-DNA hybrids.</text>
</comment>
<dbReference type="InterPro" id="IPR022898">
    <property type="entry name" value="RNase_HII"/>
</dbReference>
<dbReference type="Proteomes" id="UP000177122">
    <property type="component" value="Unassembled WGS sequence"/>
</dbReference>
<comment type="caution">
    <text evidence="14">The sequence shown here is derived from an EMBL/GenBank/DDBJ whole genome shotgun (WGS) entry which is preliminary data.</text>
</comment>
<dbReference type="NCBIfam" id="NF000595">
    <property type="entry name" value="PRK00015.1-3"/>
    <property type="match status" value="1"/>
</dbReference>
<dbReference type="GO" id="GO:0006298">
    <property type="term" value="P:mismatch repair"/>
    <property type="evidence" value="ECO:0007669"/>
    <property type="project" value="TreeGrafter"/>
</dbReference>
<organism evidence="14 15">
    <name type="scientific">Candidatus Lloydbacteria bacterium RIFCSPHIGHO2_01_FULL_49_22</name>
    <dbReference type="NCBI Taxonomy" id="1798658"/>
    <lineage>
        <taxon>Bacteria</taxon>
        <taxon>Candidatus Lloydiibacteriota</taxon>
    </lineage>
</organism>
<dbReference type="EC" id="3.1.26.4" evidence="12"/>
<feature type="domain" description="RNase H type-2" evidence="13">
    <location>
        <begin position="17"/>
        <end position="206"/>
    </location>
</feature>
<dbReference type="GO" id="GO:0046872">
    <property type="term" value="F:metal ion binding"/>
    <property type="evidence" value="ECO:0007669"/>
    <property type="project" value="UniProtKB-KW"/>
</dbReference>
<dbReference type="InterPro" id="IPR001352">
    <property type="entry name" value="RNase_HII/HIII"/>
</dbReference>
<dbReference type="InterPro" id="IPR024567">
    <property type="entry name" value="RNase_HII/HIII_dom"/>
</dbReference>
<dbReference type="GO" id="GO:0043137">
    <property type="term" value="P:DNA replication, removal of RNA primer"/>
    <property type="evidence" value="ECO:0007669"/>
    <property type="project" value="TreeGrafter"/>
</dbReference>
<evidence type="ECO:0000256" key="11">
    <source>
        <dbReference type="PROSITE-ProRule" id="PRU01319"/>
    </source>
</evidence>
<dbReference type="GO" id="GO:0032299">
    <property type="term" value="C:ribonuclease H2 complex"/>
    <property type="evidence" value="ECO:0007669"/>
    <property type="project" value="TreeGrafter"/>
</dbReference>
<keyword evidence="9 11" id="KW-0378">Hydrolase</keyword>
<comment type="subcellular location">
    <subcellularLocation>
        <location evidence="3">Cytoplasm</location>
    </subcellularLocation>
</comment>
<dbReference type="GO" id="GO:0005737">
    <property type="term" value="C:cytoplasm"/>
    <property type="evidence" value="ECO:0007669"/>
    <property type="project" value="UniProtKB-SubCell"/>
</dbReference>
<comment type="cofactor">
    <cofactor evidence="11">
        <name>Mn(2+)</name>
        <dbReference type="ChEBI" id="CHEBI:29035"/>
    </cofactor>
    <cofactor evidence="11">
        <name>Mg(2+)</name>
        <dbReference type="ChEBI" id="CHEBI:18420"/>
    </cofactor>
    <text evidence="11">Manganese or magnesium. Binds 1 divalent metal ion per monomer in the absence of substrate. May bind a second metal ion after substrate binding.</text>
</comment>
<gene>
    <name evidence="14" type="ORF">A2845_03800</name>
</gene>
<keyword evidence="8 11" id="KW-0255">Endonuclease</keyword>
<keyword evidence="6 11" id="KW-0540">Nuclease</keyword>
<evidence type="ECO:0000256" key="12">
    <source>
        <dbReference type="RuleBase" id="RU003515"/>
    </source>
</evidence>
<dbReference type="CDD" id="cd07182">
    <property type="entry name" value="RNase_HII_bacteria_HII_like"/>
    <property type="match status" value="1"/>
</dbReference>
<protein>
    <recommendedName>
        <fullName evidence="12">Ribonuclease</fullName>
        <ecNumber evidence="12">3.1.26.4</ecNumber>
    </recommendedName>
</protein>
<evidence type="ECO:0000256" key="9">
    <source>
        <dbReference type="ARBA" id="ARBA00022801"/>
    </source>
</evidence>
<dbReference type="InterPro" id="IPR012337">
    <property type="entry name" value="RNaseH-like_sf"/>
</dbReference>
<dbReference type="InterPro" id="IPR036397">
    <property type="entry name" value="RNaseH_sf"/>
</dbReference>
<evidence type="ECO:0000256" key="5">
    <source>
        <dbReference type="ARBA" id="ARBA00022490"/>
    </source>
</evidence>
<evidence type="ECO:0000256" key="6">
    <source>
        <dbReference type="ARBA" id="ARBA00022722"/>
    </source>
</evidence>
<dbReference type="AlphaFoldDB" id="A0A1G2CX87"/>
<sequence>MGHFFCILKRMKKSTTKFFIGIDEVGRGPLAGPVAVGVAMATPATIKKWRKIKESKQLSVKQREEWYVKICAPQSGIRFAVSFVSAAMIDRNGINPSIRTALARGLQKLDPDSKHSRVLLDGGLRAPLQFIDQETIIRGDTRETIIAIASVVAKVKRDRYMWKLAKKEPRYGFASNVGYGTTEHVTAIKKYGLSDQHRRSYTKNFV</sequence>
<dbReference type="GO" id="GO:0004523">
    <property type="term" value="F:RNA-DNA hybrid ribonuclease activity"/>
    <property type="evidence" value="ECO:0007669"/>
    <property type="project" value="UniProtKB-UniRule"/>
</dbReference>
<keyword evidence="5" id="KW-0963">Cytoplasm</keyword>
<evidence type="ECO:0000256" key="1">
    <source>
        <dbReference type="ARBA" id="ARBA00000077"/>
    </source>
</evidence>